<reference evidence="1 2" key="1">
    <citation type="submission" date="2021-01" db="EMBL/GenBank/DDBJ databases">
        <title>Belnapia mucosa sp. nov. and Belnapia arida sp. nov., isolated from the Tabernas Desert (Almeria, Spain).</title>
        <authorList>
            <person name="Molina-Menor E."/>
            <person name="Vidal-Verdu A."/>
            <person name="Calonge A."/>
            <person name="Satari L."/>
            <person name="Pereto J."/>
            <person name="Porcar M."/>
        </authorList>
    </citation>
    <scope>NUCLEOTIDE SEQUENCE [LARGE SCALE GENOMIC DNA]</scope>
    <source>
        <strain evidence="1 2">T18</strain>
    </source>
</reference>
<proteinExistence type="predicted"/>
<comment type="caution">
    <text evidence="1">The sequence shown here is derived from an EMBL/GenBank/DDBJ whole genome shotgun (WGS) entry which is preliminary data.</text>
</comment>
<dbReference type="Proteomes" id="UP000660885">
    <property type="component" value="Unassembled WGS sequence"/>
</dbReference>
<name>A0ABS1U8C4_9PROT</name>
<protein>
    <submittedName>
        <fullName evidence="1">Uncharacterized protein</fullName>
    </submittedName>
</protein>
<gene>
    <name evidence="1" type="ORF">JMJ56_23145</name>
</gene>
<keyword evidence="2" id="KW-1185">Reference proteome</keyword>
<organism evidence="1 2">
    <name type="scientific">Belnapia arida</name>
    <dbReference type="NCBI Taxonomy" id="2804533"/>
    <lineage>
        <taxon>Bacteria</taxon>
        <taxon>Pseudomonadati</taxon>
        <taxon>Pseudomonadota</taxon>
        <taxon>Alphaproteobacteria</taxon>
        <taxon>Acetobacterales</taxon>
        <taxon>Roseomonadaceae</taxon>
        <taxon>Belnapia</taxon>
    </lineage>
</organism>
<evidence type="ECO:0000313" key="2">
    <source>
        <dbReference type="Proteomes" id="UP000660885"/>
    </source>
</evidence>
<dbReference type="EMBL" id="JAETWB010000019">
    <property type="protein sequence ID" value="MBL6080914.1"/>
    <property type="molecule type" value="Genomic_DNA"/>
</dbReference>
<evidence type="ECO:0000313" key="1">
    <source>
        <dbReference type="EMBL" id="MBL6080914.1"/>
    </source>
</evidence>
<accession>A0ABS1U8C4</accession>
<sequence>MLWPLDPEKRAAERATRAAKHMALLSSDGLLALEPRRAVVEFGAGYAEHTGGSVAVHRVDPLTRKRLLVEPIEQVTRRQMAEARAVIEAEQYVPAGGLARLVVSASRRDIEREVGMALRGEPLNAALLLLTLFKLDKASEPPTATLAARLLLRPGGTARVLEQDLTKHRQLAPLWAAAVAAIEHALWRPIRFDEFRNRLSDLLRDPVGRGRIFRWEPAFRRFAIDYRKPRRPEYERILRTEEAIVYRTGLNAEPPALIELAPDALKAASRALRIERAEAASEDARRKRNSK</sequence>
<dbReference type="RefSeq" id="WP_202834143.1">
    <property type="nucleotide sequence ID" value="NZ_JAETWB010000019.1"/>
</dbReference>